<protein>
    <recommendedName>
        <fullName evidence="4">DUF4124 domain-containing protein</fullName>
    </recommendedName>
</protein>
<reference evidence="3" key="1">
    <citation type="journal article" date="2019" name="Int. J. Syst. Evol. Microbiol.">
        <title>The Global Catalogue of Microorganisms (GCM) 10K type strain sequencing project: providing services to taxonomists for standard genome sequencing and annotation.</title>
        <authorList>
            <consortium name="The Broad Institute Genomics Platform"/>
            <consortium name="The Broad Institute Genome Sequencing Center for Infectious Disease"/>
            <person name="Wu L."/>
            <person name="Ma J."/>
        </authorList>
    </citation>
    <scope>NUCLEOTIDE SEQUENCE [LARGE SCALE GENOMIC DNA]</scope>
    <source>
        <strain evidence="3">JCM 18204</strain>
    </source>
</reference>
<organism evidence="2 3">
    <name type="scientific">Lysobacter hankyongensis</name>
    <dbReference type="NCBI Taxonomy" id="1176535"/>
    <lineage>
        <taxon>Bacteria</taxon>
        <taxon>Pseudomonadati</taxon>
        <taxon>Pseudomonadota</taxon>
        <taxon>Gammaproteobacteria</taxon>
        <taxon>Lysobacterales</taxon>
        <taxon>Lysobacteraceae</taxon>
        <taxon>Lysobacter</taxon>
    </lineage>
</organism>
<comment type="caution">
    <text evidence="2">The sequence shown here is derived from an EMBL/GenBank/DDBJ whole genome shotgun (WGS) entry which is preliminary data.</text>
</comment>
<evidence type="ECO:0008006" key="4">
    <source>
        <dbReference type="Google" id="ProtNLM"/>
    </source>
</evidence>
<dbReference type="Proteomes" id="UP001499959">
    <property type="component" value="Unassembled WGS sequence"/>
</dbReference>
<keyword evidence="3" id="KW-1185">Reference proteome</keyword>
<proteinExistence type="predicted"/>
<sequence length="116" mass="13244">MIYKCVDRAGHVAYQTDRCRPGTDVRDLKVFTDRGIDPNLARKVEADRQSLAARRRQTTGYSFGSPNAESEKVRRCRAAKEERKRVLDSLGLRSTYDLRRTLDDKVYDACKYAPGA</sequence>
<gene>
    <name evidence="2" type="ORF">GCM10023307_24730</name>
</gene>
<accession>A0ABP9BQN5</accession>
<feature type="compositionally biased region" description="Polar residues" evidence="1">
    <location>
        <begin position="58"/>
        <end position="68"/>
    </location>
</feature>
<evidence type="ECO:0000256" key="1">
    <source>
        <dbReference type="SAM" id="MobiDB-lite"/>
    </source>
</evidence>
<evidence type="ECO:0000313" key="2">
    <source>
        <dbReference type="EMBL" id="GAA4797856.1"/>
    </source>
</evidence>
<dbReference type="EMBL" id="BAABJE010000014">
    <property type="protein sequence ID" value="GAA4797856.1"/>
    <property type="molecule type" value="Genomic_DNA"/>
</dbReference>
<feature type="region of interest" description="Disordered" evidence="1">
    <location>
        <begin position="47"/>
        <end position="76"/>
    </location>
</feature>
<evidence type="ECO:0000313" key="3">
    <source>
        <dbReference type="Proteomes" id="UP001499959"/>
    </source>
</evidence>
<name>A0ABP9BQN5_9GAMM</name>